<organism evidence="1">
    <name type="scientific">Arion vulgaris</name>
    <dbReference type="NCBI Taxonomy" id="1028688"/>
    <lineage>
        <taxon>Eukaryota</taxon>
        <taxon>Metazoa</taxon>
        <taxon>Spiralia</taxon>
        <taxon>Lophotrochozoa</taxon>
        <taxon>Mollusca</taxon>
        <taxon>Gastropoda</taxon>
        <taxon>Heterobranchia</taxon>
        <taxon>Euthyneura</taxon>
        <taxon>Panpulmonata</taxon>
        <taxon>Eupulmonata</taxon>
        <taxon>Stylommatophora</taxon>
        <taxon>Helicina</taxon>
        <taxon>Arionoidea</taxon>
        <taxon>Arionidae</taxon>
        <taxon>Arion</taxon>
    </lineage>
</organism>
<accession>A0A0B6Z836</accession>
<name>A0A0B6Z836_9EUPU</name>
<dbReference type="EMBL" id="HACG01017637">
    <property type="protein sequence ID" value="CEK64502.1"/>
    <property type="molecule type" value="Transcribed_RNA"/>
</dbReference>
<dbReference type="AlphaFoldDB" id="A0A0B6Z836"/>
<protein>
    <submittedName>
        <fullName evidence="1">Uncharacterized protein</fullName>
    </submittedName>
</protein>
<proteinExistence type="predicted"/>
<sequence length="67" mass="7759">MHTERPYKCQVPLCLKCHRQITYIKESQTIPFSQKVQDSNFRCVTGEFTAPGFEHCSLVHKPSNLGY</sequence>
<evidence type="ECO:0000313" key="1">
    <source>
        <dbReference type="EMBL" id="CEK64502.1"/>
    </source>
</evidence>
<gene>
    <name evidence="1" type="primary">ORF51967</name>
</gene>
<feature type="non-terminal residue" evidence="1">
    <location>
        <position position="67"/>
    </location>
</feature>
<reference evidence="1" key="1">
    <citation type="submission" date="2014-12" db="EMBL/GenBank/DDBJ databases">
        <title>Insight into the proteome of Arion vulgaris.</title>
        <authorList>
            <person name="Aradska J."/>
            <person name="Bulat T."/>
            <person name="Smidak R."/>
            <person name="Sarate P."/>
            <person name="Gangsoo J."/>
            <person name="Sialana F."/>
            <person name="Bilban M."/>
            <person name="Lubec G."/>
        </authorList>
    </citation>
    <scope>NUCLEOTIDE SEQUENCE</scope>
    <source>
        <tissue evidence="1">Skin</tissue>
    </source>
</reference>